<feature type="region of interest" description="Disordered" evidence="12">
    <location>
        <begin position="811"/>
        <end position="839"/>
    </location>
</feature>
<keyword evidence="7" id="KW-0508">mRNA splicing</keyword>
<dbReference type="InterPro" id="IPR045075">
    <property type="entry name" value="Syf1-like"/>
</dbReference>
<dbReference type="Pfam" id="PF23220">
    <property type="entry name" value="HAT_Syf1_M"/>
    <property type="match status" value="1"/>
</dbReference>
<gene>
    <name evidence="16" type="ORF">BABINDRAFT_160466</name>
</gene>
<evidence type="ECO:0000256" key="11">
    <source>
        <dbReference type="ARBA" id="ARBA00067212"/>
    </source>
</evidence>
<dbReference type="Pfam" id="PF23231">
    <property type="entry name" value="HAT_Syf1_CNRKL1_C"/>
    <property type="match status" value="1"/>
</dbReference>
<dbReference type="PANTHER" id="PTHR11246">
    <property type="entry name" value="PRE-MRNA SPLICING FACTOR"/>
    <property type="match status" value="1"/>
</dbReference>
<dbReference type="RefSeq" id="XP_018986377.1">
    <property type="nucleotide sequence ID" value="XM_019128246.1"/>
</dbReference>
<evidence type="ECO:0000313" key="17">
    <source>
        <dbReference type="Proteomes" id="UP000094336"/>
    </source>
</evidence>
<name>A0A1E3QTP0_9ASCO</name>
<dbReference type="GeneID" id="30146099"/>
<organism evidence="16 17">
    <name type="scientific">Babjeviella inositovora NRRL Y-12698</name>
    <dbReference type="NCBI Taxonomy" id="984486"/>
    <lineage>
        <taxon>Eukaryota</taxon>
        <taxon>Fungi</taxon>
        <taxon>Dikarya</taxon>
        <taxon>Ascomycota</taxon>
        <taxon>Saccharomycotina</taxon>
        <taxon>Pichiomycetes</taxon>
        <taxon>Serinales incertae sedis</taxon>
        <taxon>Babjeviella</taxon>
    </lineage>
</organism>
<evidence type="ECO:0000259" key="14">
    <source>
        <dbReference type="Pfam" id="PF23231"/>
    </source>
</evidence>
<protein>
    <recommendedName>
        <fullName evidence="10">Pre-mRNA-splicing factor SYF1</fullName>
    </recommendedName>
    <alternativeName>
        <fullName evidence="11">Pre-mRNA-splicing factor syf1</fullName>
    </alternativeName>
</protein>
<dbReference type="OrthoDB" id="10067343at2759"/>
<evidence type="ECO:0000256" key="3">
    <source>
        <dbReference type="ARBA" id="ARBA00011524"/>
    </source>
</evidence>
<evidence type="ECO:0000256" key="1">
    <source>
        <dbReference type="ARBA" id="ARBA00004123"/>
    </source>
</evidence>
<dbReference type="InterPro" id="IPR003107">
    <property type="entry name" value="HAT"/>
</dbReference>
<dbReference type="GO" id="GO:0000349">
    <property type="term" value="P:generation of catalytic spliceosome for first transesterification step"/>
    <property type="evidence" value="ECO:0007669"/>
    <property type="project" value="TreeGrafter"/>
</dbReference>
<dbReference type="PANTHER" id="PTHR11246:SF5">
    <property type="entry name" value="PRE-MRNA-SPLICING FACTOR SYF1"/>
    <property type="match status" value="1"/>
</dbReference>
<dbReference type="STRING" id="984486.A0A1E3QTP0"/>
<evidence type="ECO:0000256" key="2">
    <source>
        <dbReference type="ARBA" id="ARBA00008644"/>
    </source>
</evidence>
<dbReference type="GO" id="GO:0071014">
    <property type="term" value="C:post-mRNA release spliceosomal complex"/>
    <property type="evidence" value="ECO:0007669"/>
    <property type="project" value="TreeGrafter"/>
</dbReference>
<keyword evidence="6" id="KW-0677">Repeat</keyword>
<comment type="subcellular location">
    <subcellularLocation>
        <location evidence="1">Nucleus</location>
    </subcellularLocation>
</comment>
<dbReference type="SMART" id="SM00386">
    <property type="entry name" value="HAT"/>
    <property type="match status" value="10"/>
</dbReference>
<evidence type="ECO:0000256" key="4">
    <source>
        <dbReference type="ARBA" id="ARBA00022664"/>
    </source>
</evidence>
<dbReference type="EMBL" id="KV454428">
    <property type="protein sequence ID" value="ODQ81049.1"/>
    <property type="molecule type" value="Genomic_DNA"/>
</dbReference>
<dbReference type="AlphaFoldDB" id="A0A1E3QTP0"/>
<dbReference type="FunFam" id="1.25.40.10:FF:000137">
    <property type="entry name" value="Pre-mRNA-splicing factor syf1"/>
    <property type="match status" value="1"/>
</dbReference>
<evidence type="ECO:0000256" key="8">
    <source>
        <dbReference type="ARBA" id="ARBA00023242"/>
    </source>
</evidence>
<feature type="compositionally biased region" description="Polar residues" evidence="12">
    <location>
        <begin position="811"/>
        <end position="820"/>
    </location>
</feature>
<evidence type="ECO:0000256" key="9">
    <source>
        <dbReference type="ARBA" id="ARBA00037272"/>
    </source>
</evidence>
<sequence length="839" mass="96851">MPGPIGLHLISEDDTRYEQEILASPYDIAAWLKYYRAKANGPAYDRIFLLERAVHQFPRSYKFWTLYLDLRVLLLDTAHPHFHARQFARVNALFDRALVHNHALPLVWLRYLAFLRRQTDITRTRRTFNRCLQALPLTQHGLIWPHFLNFAASVGGSTAVAVYRRYYEYDPTKVQMVIEQLVALGDVDECLRILDDVLSSPEILYNPTIIDKSPLDLWSDFCDAAMRGKPRDTFVENLVANGLARFPDQVSRLYVKLSTYFAKRKNFRKASEYFEKGLKQSMTVKDFTLIFDTYLALLEGLIEKTMERVEERERVEEIKDHGMVQNREEGEQKEVSEVDHSKSVVVADLDLQMAQFENLMDRRPFLLNDVLLRQNPHSVDDWMARFALYGPAQLEAMLADMVRSLTTISPFKGKALHRIWLRYAGVYEANGDLVTARVIFDRAIKVEYGTVEELVEVWSGWCDMELRHDDFDHALRVLEQVLFIDHVSKQIAPSVVEEARKISFKDANLKPQQRVFKSVKLWTLYLDLMESMGDDPTTIDQICQAYESILRMKIATPVVIVNYANFLESVHRFEQSFTVYEKGVALFKFPVNYEIWNIYLSKVLARQAVVSNERIRDLFEQALESCSVAETTLGSSFVKAIVLSYGNWEISMGFSKRAFRMYEKLLGQKSILATLDRFDLRQIYLKQALASLGVPETRKLYESALSDEFLSNAQIWQLTEQLVDIETAALELTRVRELFRYAAANLIVSLRAADWGIWDRWSAFEVAHGTEATYKQMLRYKRQIELSLKEREVLDPSLAAGDNGGVVFVKSSTGPKVTSESLKKEPENPDAIELDIDLD</sequence>
<evidence type="ECO:0000256" key="7">
    <source>
        <dbReference type="ARBA" id="ARBA00023187"/>
    </source>
</evidence>
<dbReference type="InterPro" id="IPR055430">
    <property type="entry name" value="HAT_Syf1_CNRKL1_C"/>
</dbReference>
<comment type="similarity">
    <text evidence="2">Belongs to the crooked-neck family.</text>
</comment>
<proteinExistence type="inferred from homology"/>
<keyword evidence="8" id="KW-0539">Nucleus</keyword>
<dbReference type="Gene3D" id="1.25.40.10">
    <property type="entry name" value="Tetratricopeptide repeat domain"/>
    <property type="match status" value="4"/>
</dbReference>
<evidence type="ECO:0000256" key="12">
    <source>
        <dbReference type="SAM" id="MobiDB-lite"/>
    </source>
</evidence>
<comment type="function">
    <text evidence="9">Involved in pre-mRNA splicing and cell cycle progression.</text>
</comment>
<feature type="compositionally biased region" description="Acidic residues" evidence="12">
    <location>
        <begin position="828"/>
        <end position="839"/>
    </location>
</feature>
<dbReference type="InterPro" id="IPR055433">
    <property type="entry name" value="HAT_Syf1-like_N"/>
</dbReference>
<dbReference type="Pfam" id="PF23233">
    <property type="entry name" value="HAT_Syf1_CNRKL1_N"/>
    <property type="match status" value="1"/>
</dbReference>
<feature type="domain" description="Pre-mRNA-splicing factor SYF1 central HAT repeats" evidence="13">
    <location>
        <begin position="177"/>
        <end position="393"/>
    </location>
</feature>
<keyword evidence="5" id="KW-0747">Spliceosome</keyword>
<comment type="subunit">
    <text evidence="3">Associated with the spliceosome.</text>
</comment>
<dbReference type="GO" id="GO:0000974">
    <property type="term" value="C:Prp19 complex"/>
    <property type="evidence" value="ECO:0007669"/>
    <property type="project" value="TreeGrafter"/>
</dbReference>
<dbReference type="SUPFAM" id="SSF48452">
    <property type="entry name" value="TPR-like"/>
    <property type="match status" value="4"/>
</dbReference>
<keyword evidence="17" id="KW-1185">Reference proteome</keyword>
<evidence type="ECO:0000259" key="13">
    <source>
        <dbReference type="Pfam" id="PF23220"/>
    </source>
</evidence>
<reference evidence="17" key="1">
    <citation type="submission" date="2016-05" db="EMBL/GenBank/DDBJ databases">
        <title>Comparative genomics of biotechnologically important yeasts.</title>
        <authorList>
            <consortium name="DOE Joint Genome Institute"/>
            <person name="Riley R."/>
            <person name="Haridas S."/>
            <person name="Wolfe K.H."/>
            <person name="Lopes M.R."/>
            <person name="Hittinger C.T."/>
            <person name="Goker M."/>
            <person name="Salamov A."/>
            <person name="Wisecaver J."/>
            <person name="Long T.M."/>
            <person name="Aerts A.L."/>
            <person name="Barry K."/>
            <person name="Choi C."/>
            <person name="Clum A."/>
            <person name="Coughlan A.Y."/>
            <person name="Deshpande S."/>
            <person name="Douglass A.P."/>
            <person name="Hanson S.J."/>
            <person name="Klenk H.-P."/>
            <person name="Labutti K."/>
            <person name="Lapidus A."/>
            <person name="Lindquist E."/>
            <person name="Lipzen A."/>
            <person name="Meier-Kolthoff J.P."/>
            <person name="Ohm R.A."/>
            <person name="Otillar R.P."/>
            <person name="Pangilinan J."/>
            <person name="Peng Y."/>
            <person name="Rokas A."/>
            <person name="Rosa C.A."/>
            <person name="Scheuner C."/>
            <person name="Sibirny A.A."/>
            <person name="Slot J.C."/>
            <person name="Stielow J.B."/>
            <person name="Sun H."/>
            <person name="Kurtzman C.P."/>
            <person name="Blackwell M."/>
            <person name="Grigoriev I.V."/>
            <person name="Jeffries T.W."/>
        </authorList>
    </citation>
    <scope>NUCLEOTIDE SEQUENCE [LARGE SCALE GENOMIC DNA]</scope>
    <source>
        <strain evidence="17">NRRL Y-12698</strain>
    </source>
</reference>
<dbReference type="InterPro" id="IPR011990">
    <property type="entry name" value="TPR-like_helical_dom_sf"/>
</dbReference>
<evidence type="ECO:0000256" key="5">
    <source>
        <dbReference type="ARBA" id="ARBA00022728"/>
    </source>
</evidence>
<dbReference type="Proteomes" id="UP000094336">
    <property type="component" value="Unassembled WGS sequence"/>
</dbReference>
<feature type="domain" description="Pre-mRNA-splicing factor Syf1-like N-terminal HAT-repeats" evidence="15">
    <location>
        <begin position="13"/>
        <end position="171"/>
    </location>
</feature>
<keyword evidence="4" id="KW-0507">mRNA processing</keyword>
<dbReference type="GO" id="GO:0071007">
    <property type="term" value="C:U2-type catalytic step 2 spliceosome"/>
    <property type="evidence" value="ECO:0007669"/>
    <property type="project" value="TreeGrafter"/>
</dbReference>
<accession>A0A1E3QTP0</accession>
<evidence type="ECO:0000256" key="6">
    <source>
        <dbReference type="ARBA" id="ARBA00022737"/>
    </source>
</evidence>
<evidence type="ECO:0000313" key="16">
    <source>
        <dbReference type="EMBL" id="ODQ81049.1"/>
    </source>
</evidence>
<feature type="domain" description="Pre-mRNA-splicing factor Syf1/CRNKL1-like C-terminal HAT-repeats" evidence="14">
    <location>
        <begin position="415"/>
        <end position="790"/>
    </location>
</feature>
<dbReference type="InterPro" id="IPR056350">
    <property type="entry name" value="HAT_Syf1_central"/>
</dbReference>
<evidence type="ECO:0000259" key="15">
    <source>
        <dbReference type="Pfam" id="PF23233"/>
    </source>
</evidence>
<evidence type="ECO:0000256" key="10">
    <source>
        <dbReference type="ARBA" id="ARBA00039472"/>
    </source>
</evidence>